<organism evidence="1 2">
    <name type="scientific">Nephila pilipes</name>
    <name type="common">Giant wood spider</name>
    <name type="synonym">Nephila maculata</name>
    <dbReference type="NCBI Taxonomy" id="299642"/>
    <lineage>
        <taxon>Eukaryota</taxon>
        <taxon>Metazoa</taxon>
        <taxon>Ecdysozoa</taxon>
        <taxon>Arthropoda</taxon>
        <taxon>Chelicerata</taxon>
        <taxon>Arachnida</taxon>
        <taxon>Araneae</taxon>
        <taxon>Araneomorphae</taxon>
        <taxon>Entelegynae</taxon>
        <taxon>Araneoidea</taxon>
        <taxon>Nephilidae</taxon>
        <taxon>Nephila</taxon>
    </lineage>
</organism>
<keyword evidence="2" id="KW-1185">Reference proteome</keyword>
<comment type="caution">
    <text evidence="1">The sequence shown here is derived from an EMBL/GenBank/DDBJ whole genome shotgun (WGS) entry which is preliminary data.</text>
</comment>
<evidence type="ECO:0000313" key="1">
    <source>
        <dbReference type="EMBL" id="GFT52214.1"/>
    </source>
</evidence>
<dbReference type="EMBL" id="BMAW01065859">
    <property type="protein sequence ID" value="GFT52214.1"/>
    <property type="molecule type" value="Genomic_DNA"/>
</dbReference>
<dbReference type="Proteomes" id="UP000887013">
    <property type="component" value="Unassembled WGS sequence"/>
</dbReference>
<accession>A0A8X6P5A8</accession>
<evidence type="ECO:0000313" key="2">
    <source>
        <dbReference type="Proteomes" id="UP000887013"/>
    </source>
</evidence>
<proteinExistence type="predicted"/>
<dbReference type="AlphaFoldDB" id="A0A8X6P5A8"/>
<sequence>MHLAGPTNHCSVVWVLDLSSQNNTRKLTQWVTGPSWFCLFLTVAKFDFLTQHLLQLPHPLRLGLGGQALKLQHENQPYSVVFQCNQSPSPYST</sequence>
<protein>
    <submittedName>
        <fullName evidence="1">Uncharacterized protein</fullName>
    </submittedName>
</protein>
<gene>
    <name evidence="1" type="ORF">NPIL_346381</name>
</gene>
<name>A0A8X6P5A8_NEPPI</name>
<reference evidence="1" key="1">
    <citation type="submission" date="2020-08" db="EMBL/GenBank/DDBJ databases">
        <title>Multicomponent nature underlies the extraordinary mechanical properties of spider dragline silk.</title>
        <authorList>
            <person name="Kono N."/>
            <person name="Nakamura H."/>
            <person name="Mori M."/>
            <person name="Yoshida Y."/>
            <person name="Ohtoshi R."/>
            <person name="Malay A.D."/>
            <person name="Moran D.A.P."/>
            <person name="Tomita M."/>
            <person name="Numata K."/>
            <person name="Arakawa K."/>
        </authorList>
    </citation>
    <scope>NUCLEOTIDE SEQUENCE</scope>
</reference>